<dbReference type="Pfam" id="PF10088">
    <property type="entry name" value="DUF2326"/>
    <property type="match status" value="1"/>
</dbReference>
<keyword evidence="3" id="KW-1185">Reference proteome</keyword>
<dbReference type="Proteomes" id="UP000030960">
    <property type="component" value="Unassembled WGS sequence"/>
</dbReference>
<dbReference type="PATRIC" id="fig|1515334.3.peg.5038"/>
<dbReference type="EMBL" id="JSUQ01000026">
    <property type="protein sequence ID" value="KHQ50499.1"/>
    <property type="molecule type" value="Genomic_DNA"/>
</dbReference>
<evidence type="ECO:0000259" key="1">
    <source>
        <dbReference type="Pfam" id="PF10088"/>
    </source>
</evidence>
<organism evidence="2 3">
    <name type="scientific">Mameliella alba</name>
    <dbReference type="NCBI Taxonomy" id="561184"/>
    <lineage>
        <taxon>Bacteria</taxon>
        <taxon>Pseudomonadati</taxon>
        <taxon>Pseudomonadota</taxon>
        <taxon>Alphaproteobacteria</taxon>
        <taxon>Rhodobacterales</taxon>
        <taxon>Roseobacteraceae</taxon>
        <taxon>Mameliella</taxon>
    </lineage>
</organism>
<dbReference type="RefSeq" id="WP_043146160.1">
    <property type="nucleotide sequence ID" value="NZ_JSUQ01000026.1"/>
</dbReference>
<dbReference type="InterPro" id="IPR027417">
    <property type="entry name" value="P-loop_NTPase"/>
</dbReference>
<dbReference type="GO" id="GO:0006302">
    <property type="term" value="P:double-strand break repair"/>
    <property type="evidence" value="ECO:0007669"/>
    <property type="project" value="InterPro"/>
</dbReference>
<reference evidence="2 3" key="1">
    <citation type="submission" date="2014-10" db="EMBL/GenBank/DDBJ databases">
        <title>Genome sequence of Ponticoccus sp. strain UMTAT08 isolated from clonal culture of toxic dinoflagellate Alexandrium tamiyavanichii.</title>
        <authorList>
            <person name="Gan H.Y."/>
            <person name="Muhd D.-D."/>
            <person name="Mohd Noor M.E."/>
            <person name="Yeong Y.S."/>
            <person name="Usup G."/>
        </authorList>
    </citation>
    <scope>NUCLEOTIDE SEQUENCE [LARGE SCALE GENOMIC DNA]</scope>
    <source>
        <strain evidence="2 3">UMTAT08</strain>
    </source>
</reference>
<dbReference type="OrthoDB" id="9815945at2"/>
<dbReference type="InterPro" id="IPR018760">
    <property type="entry name" value="DUF2326"/>
</dbReference>
<accession>A0A0B3SIX9</accession>
<sequence>MLVELHCEKFRKRKVEFQAGLNVVLGDEVASNSIGKSTLLMALDFIFGGDTFLEHNSDVMKELGHHDYIAVFSFDGKRYAFRRNTVTPDLVHSCGEDITAEGDPITLDQYKALLKTLYGLGDIDVTFRGLVSTFSRVWGKENLDVKQPLHNAKNQKSSECIERLIKLYGHYENIRELSASVKTLEEKKKSINSAHKQNLIPKITKTAYNENVKAVADVDREILEIKQDLAKYAVNIQEIVNREILELKVDKDSLLREKRKILPRLRRVRNDLSSSSYVKSKAFQGLAKFFPEIDLDRVSQVEEFHSKITKILKKELKERERELADQLVAIEESLVSVDEKINLALSDVENPGEIVDRVHDLSIKGDTARKENSIFELNKETAEGLKEAKALLKEEKGKASKLISDIINNKIRKLVDEVYDEYRRSPKLEIFDNSYTFTAVEDTGTGKAYSSMILLDLAILKTTSLPFLIHDSVLFKNVENEAVARLVDIYSQEAKQCFIAIDEAGKYAPHANSILYAKSVVRLSNNEQLYTKDWRT</sequence>
<name>A0A0B3SIX9_9RHOB</name>
<gene>
    <name evidence="2" type="ORF">OA50_05010</name>
</gene>
<dbReference type="Gene3D" id="3.40.50.300">
    <property type="entry name" value="P-loop containing nucleotide triphosphate hydrolases"/>
    <property type="match status" value="1"/>
</dbReference>
<feature type="domain" description="DUF2326" evidence="1">
    <location>
        <begin position="415"/>
        <end position="506"/>
    </location>
</feature>
<comment type="caution">
    <text evidence="2">The sequence shown here is derived from an EMBL/GenBank/DDBJ whole genome shotgun (WGS) entry which is preliminary data.</text>
</comment>
<dbReference type="AlphaFoldDB" id="A0A0B3SIX9"/>
<dbReference type="GO" id="GO:0016887">
    <property type="term" value="F:ATP hydrolysis activity"/>
    <property type="evidence" value="ECO:0007669"/>
    <property type="project" value="InterPro"/>
</dbReference>
<protein>
    <recommendedName>
        <fullName evidence="1">DUF2326 domain-containing protein</fullName>
    </recommendedName>
</protein>
<proteinExistence type="predicted"/>
<evidence type="ECO:0000313" key="2">
    <source>
        <dbReference type="EMBL" id="KHQ50499.1"/>
    </source>
</evidence>
<evidence type="ECO:0000313" key="3">
    <source>
        <dbReference type="Proteomes" id="UP000030960"/>
    </source>
</evidence>